<comment type="caution">
    <text evidence="1">The sequence shown here is derived from an EMBL/GenBank/DDBJ whole genome shotgun (WGS) entry which is preliminary data.</text>
</comment>
<evidence type="ECO:0000313" key="1">
    <source>
        <dbReference type="EMBL" id="KAK5915020.1"/>
    </source>
</evidence>
<name>A0AAN8D1V5_9TELE</name>
<evidence type="ECO:0000313" key="2">
    <source>
        <dbReference type="Proteomes" id="UP001335648"/>
    </source>
</evidence>
<keyword evidence="2" id="KW-1185">Reference proteome</keyword>
<gene>
    <name evidence="1" type="ORF">CesoFtcFv8_000655</name>
</gene>
<dbReference type="EMBL" id="JAULUE010002046">
    <property type="protein sequence ID" value="KAK5915020.1"/>
    <property type="molecule type" value="Genomic_DNA"/>
</dbReference>
<sequence>MDAPVKLQAINQLQLILMRLNCVPWRRESAVSCCLSVGSGQFITDAQPLTSAPVLSLGKATGWTNRLAVFG</sequence>
<dbReference type="AlphaFoldDB" id="A0AAN8D1V5"/>
<protein>
    <submittedName>
        <fullName evidence="1">Uncharacterized protein</fullName>
    </submittedName>
</protein>
<dbReference type="Proteomes" id="UP001335648">
    <property type="component" value="Unassembled WGS sequence"/>
</dbReference>
<reference evidence="1 2" key="1">
    <citation type="journal article" date="2023" name="Mol. Biol. Evol.">
        <title>Genomics of Secondarily Temperate Adaptation in the Only Non-Antarctic Icefish.</title>
        <authorList>
            <person name="Rivera-Colon A.G."/>
            <person name="Rayamajhi N."/>
            <person name="Minhas B.F."/>
            <person name="Madrigal G."/>
            <person name="Bilyk K.T."/>
            <person name="Yoon V."/>
            <person name="Hune M."/>
            <person name="Gregory S."/>
            <person name="Cheng C.H.C."/>
            <person name="Catchen J.M."/>
        </authorList>
    </citation>
    <scope>NUCLEOTIDE SEQUENCE [LARGE SCALE GENOMIC DNA]</scope>
    <source>
        <strain evidence="1">JC2023a</strain>
    </source>
</reference>
<accession>A0AAN8D1V5</accession>
<organism evidence="1 2">
    <name type="scientific">Champsocephalus esox</name>
    <name type="common">pike icefish</name>
    <dbReference type="NCBI Taxonomy" id="159716"/>
    <lineage>
        <taxon>Eukaryota</taxon>
        <taxon>Metazoa</taxon>
        <taxon>Chordata</taxon>
        <taxon>Craniata</taxon>
        <taxon>Vertebrata</taxon>
        <taxon>Euteleostomi</taxon>
        <taxon>Actinopterygii</taxon>
        <taxon>Neopterygii</taxon>
        <taxon>Teleostei</taxon>
        <taxon>Neoteleostei</taxon>
        <taxon>Acanthomorphata</taxon>
        <taxon>Eupercaria</taxon>
        <taxon>Perciformes</taxon>
        <taxon>Notothenioidei</taxon>
        <taxon>Channichthyidae</taxon>
        <taxon>Champsocephalus</taxon>
    </lineage>
</organism>
<proteinExistence type="predicted"/>